<name>A0A3A1Y1J3_9GAMM</name>
<organism evidence="5 6">
    <name type="scientific">Psittacicella hinzii</name>
    <dbReference type="NCBI Taxonomy" id="2028575"/>
    <lineage>
        <taxon>Bacteria</taxon>
        <taxon>Pseudomonadati</taxon>
        <taxon>Pseudomonadota</taxon>
        <taxon>Gammaproteobacteria</taxon>
        <taxon>Pasteurellales</taxon>
        <taxon>Psittacicellaceae</taxon>
        <taxon>Psittacicella</taxon>
    </lineage>
</organism>
<evidence type="ECO:0000256" key="3">
    <source>
        <dbReference type="SAM" id="MobiDB-lite"/>
    </source>
</evidence>
<feature type="compositionally biased region" description="Low complexity" evidence="3">
    <location>
        <begin position="416"/>
        <end position="438"/>
    </location>
</feature>
<protein>
    <recommendedName>
        <fullName evidence="4">UvrD-like helicase C-terminal domain-containing protein</fullName>
    </recommendedName>
</protein>
<sequence>MDQIYTTLQAEKKPLNQVLYREARRAYLARKLEPSYYNALLTIIDLSGPHPQETLTHGYTIYPGQNDYDTLLANFLFALLKYEHIHDNTAISMDEFFARVTLWGKHHDLALLVGSYVEQVKEVKDFQQASEEITFFGDPEFPYQYPRSQLLGGEAIGQLPRDEERSELGSKIVLEFQVAQLQSNVSNYLANLFASLKSTNKVEETLYKKLLAAIAKKSLAKEYKKQPLLELFATKLTEHVWQQLLINYPYEVSNGKIDQEFLLAPLRSHLWQVNPQEFFLDLTEGLLEQNFIKSQQDTFVEFYYRNLRLHLALARVLIGQERLGGGVDDLVGDPVDLSVQEISEQEQTSDLVAKQVAKQEETPTGLWQDISAWQKFFTCQPYFCQVVNAAERLTLVKSKYKLAEEKQQASAEEKLQASAEENISASAEEKISASAEENLATGKEQKLSTNAEEKLSASKREQESGNDLSDLSLEAEAPKHLRFFVIQQPQGFISLSLPYVQETAVVKYLTRKGQTKLVYNFPDDQGNNLKDQLLVHLLNFLNRFGRQEGDFERALEAGEVPNNQDLSSVVALEQALSFLIGGPGTGKTTTAYRMIFLSLALKLFSRKTNQALTLYLLAPTGKAASHLGDSIRNRAQGLRKHWLDYVAGKDSFETRLISQLLTNLSNLLKLELDLVQKKFKLILDSLLGATDSTLHAALGINPIHVEGKYLGVHKLQADLIIVDEVGMINLQNFVTLLYSLDLPTQLILLGDKNQLPSIGEGNVLESVSYQLEQSVYAPSKDKLRAYSPQVNNAEVFAQVYQRPIATYWSKDQEASLVSKDNLSNFADLVHELTKSHRYKEDSIIASYAEYINRAEAGQEGYLPHSQFLQQELSDLEKTGGYFYSYQDIFVSWLEALVALAKDHKELKKLSLAGKASFFRKLLAKENSDEVVVKVRELFSQLSEQGLQAEDCANLSQESKIISDQLRKAFQVFKDGEFRLAGNYNDFSQSLILHRASKAFAPLLDLAGEYDKLYNQARDIRDKGVTSGQEALNGQDLINGQDAINREALGQDLRQDISQELRQNLRQDILAKAFAIIENVRFLCPGRENNLGVNVLNKLMFKENYFEADTFYPIVVTTNQADLKLSNGDLGLVVKEAGQTYVYFNQKDTSNNYKREPLSFINKYELAFFTTIHKSQGDEFDNTYIVLPLKLSDFAISRSMLYTAITRAKKNVYIFAPREYYLENNFSKNQRKSSILYSWDQYL</sequence>
<accession>A0A3A1Y1J3</accession>
<comment type="caution">
    <text evidence="5">The sequence shown here is derived from an EMBL/GenBank/DDBJ whole genome shotgun (WGS) entry which is preliminary data.</text>
</comment>
<dbReference type="Gene3D" id="3.40.50.300">
    <property type="entry name" value="P-loop containing nucleotide triphosphate hydrolases"/>
    <property type="match status" value="2"/>
</dbReference>
<dbReference type="CDD" id="cd18809">
    <property type="entry name" value="SF1_C_RecD"/>
    <property type="match status" value="1"/>
</dbReference>
<reference evidence="5 6" key="1">
    <citation type="submission" date="2017-08" db="EMBL/GenBank/DDBJ databases">
        <title>Reclassification of Bisgaard taxon 37 and 44.</title>
        <authorList>
            <person name="Christensen H."/>
        </authorList>
    </citation>
    <scope>NUCLEOTIDE SEQUENCE [LARGE SCALE GENOMIC DNA]</scope>
    <source>
        <strain evidence="5 6">B96_3</strain>
    </source>
</reference>
<dbReference type="PANTHER" id="PTHR43788">
    <property type="entry name" value="DNA2/NAM7 HELICASE FAMILY MEMBER"/>
    <property type="match status" value="1"/>
</dbReference>
<dbReference type="InterPro" id="IPR050534">
    <property type="entry name" value="Coronavir_polyprotein_1ab"/>
</dbReference>
<dbReference type="Pfam" id="PF13245">
    <property type="entry name" value="AAA_19"/>
    <property type="match status" value="1"/>
</dbReference>
<feature type="compositionally biased region" description="Basic and acidic residues" evidence="3">
    <location>
        <begin position="443"/>
        <end position="463"/>
    </location>
</feature>
<evidence type="ECO:0000256" key="2">
    <source>
        <dbReference type="ARBA" id="ARBA00022840"/>
    </source>
</evidence>
<dbReference type="GO" id="GO:0006310">
    <property type="term" value="P:DNA recombination"/>
    <property type="evidence" value="ECO:0007669"/>
    <property type="project" value="TreeGrafter"/>
</dbReference>
<dbReference type="SUPFAM" id="SSF52540">
    <property type="entry name" value="P-loop containing nucleoside triphosphate hydrolases"/>
    <property type="match status" value="1"/>
</dbReference>
<proteinExistence type="predicted"/>
<feature type="region of interest" description="Disordered" evidence="3">
    <location>
        <begin position="413"/>
        <end position="468"/>
    </location>
</feature>
<dbReference type="Pfam" id="PF13538">
    <property type="entry name" value="UvrD_C_2"/>
    <property type="match status" value="1"/>
</dbReference>
<dbReference type="RefSeq" id="WP_119525641.1">
    <property type="nucleotide sequence ID" value="NZ_NRHC01000104.1"/>
</dbReference>
<dbReference type="Proteomes" id="UP000265691">
    <property type="component" value="Unassembled WGS sequence"/>
</dbReference>
<dbReference type="OrthoDB" id="9803432at2"/>
<keyword evidence="2" id="KW-0067">ATP-binding</keyword>
<keyword evidence="6" id="KW-1185">Reference proteome</keyword>
<dbReference type="InterPro" id="IPR027417">
    <property type="entry name" value="P-loop_NTPase"/>
</dbReference>
<gene>
    <name evidence="5" type="ORF">CKF54_06995</name>
</gene>
<dbReference type="InterPro" id="IPR027785">
    <property type="entry name" value="UvrD-like_helicase_C"/>
</dbReference>
<dbReference type="GO" id="GO:0017116">
    <property type="term" value="F:single-stranded DNA helicase activity"/>
    <property type="evidence" value="ECO:0007669"/>
    <property type="project" value="TreeGrafter"/>
</dbReference>
<keyword evidence="1" id="KW-0547">Nucleotide-binding</keyword>
<dbReference type="PANTHER" id="PTHR43788:SF6">
    <property type="entry name" value="DNA HELICASE B"/>
    <property type="match status" value="1"/>
</dbReference>
<evidence type="ECO:0000313" key="6">
    <source>
        <dbReference type="Proteomes" id="UP000265691"/>
    </source>
</evidence>
<evidence type="ECO:0000259" key="4">
    <source>
        <dbReference type="Pfam" id="PF13538"/>
    </source>
</evidence>
<evidence type="ECO:0000313" key="5">
    <source>
        <dbReference type="EMBL" id="RIY31290.1"/>
    </source>
</evidence>
<dbReference type="AlphaFoldDB" id="A0A3A1Y1J3"/>
<dbReference type="GO" id="GO:0009338">
    <property type="term" value="C:exodeoxyribonuclease V complex"/>
    <property type="evidence" value="ECO:0007669"/>
    <property type="project" value="TreeGrafter"/>
</dbReference>
<evidence type="ECO:0000256" key="1">
    <source>
        <dbReference type="ARBA" id="ARBA00022741"/>
    </source>
</evidence>
<dbReference type="GO" id="GO:0005524">
    <property type="term" value="F:ATP binding"/>
    <property type="evidence" value="ECO:0007669"/>
    <property type="project" value="UniProtKB-KW"/>
</dbReference>
<dbReference type="Gene3D" id="2.30.30.940">
    <property type="match status" value="1"/>
</dbReference>
<dbReference type="EMBL" id="NRHC01000104">
    <property type="protein sequence ID" value="RIY31290.1"/>
    <property type="molecule type" value="Genomic_DNA"/>
</dbReference>
<feature type="domain" description="UvrD-like helicase C-terminal" evidence="4">
    <location>
        <begin position="1166"/>
        <end position="1213"/>
    </location>
</feature>